<gene>
    <name evidence="1" type="ORF">MJB10_17760</name>
</gene>
<dbReference type="AlphaFoldDB" id="A0AA96LQE3"/>
<proteinExistence type="predicted"/>
<dbReference type="Pfam" id="PF26099">
    <property type="entry name" value="DUF8034"/>
    <property type="match status" value="1"/>
</dbReference>
<accession>A0AA96LQE3</accession>
<dbReference type="Proteomes" id="UP001304650">
    <property type="component" value="Chromosome"/>
</dbReference>
<keyword evidence="2" id="KW-1185">Reference proteome</keyword>
<dbReference type="EMBL" id="CP130319">
    <property type="protein sequence ID" value="WNR42955.1"/>
    <property type="molecule type" value="Genomic_DNA"/>
</dbReference>
<dbReference type="RefSeq" id="WP_314796819.1">
    <property type="nucleotide sequence ID" value="NZ_CP130319.1"/>
</dbReference>
<reference evidence="1" key="1">
    <citation type="submission" date="2022-02" db="EMBL/GenBank/DDBJ databases">
        <title>Paenibacillus sp. MBLB1832 Whole Genome Shotgun Sequencing.</title>
        <authorList>
            <person name="Hwang C.Y."/>
            <person name="Cho E.-S."/>
            <person name="Seo M.-J."/>
        </authorList>
    </citation>
    <scope>NUCLEOTIDE SEQUENCE</scope>
    <source>
        <strain evidence="1">MBLB1832</strain>
    </source>
</reference>
<sequence length="643" mass="74143">MREEWKGLPQIEAKERIVAPTWALQQQWMFDTLNKAAKEFVQRYTHPDGTLIWRKDWPGMDGSDDPYEGFMNLALLYVLGGSDELHDLSRKIWEAITWQWTEYGQIEREFDAYYDWMHHGEGYLYVYFLGLAGPTTLKDRQRAVRFAKMYTGDDPLTPNYDKEKRLIRSPLTGSRGPRFEVNEEDWSTHRGILDNYLAPYEDIPGVDFASGKCAWSNDDIYAHILDYMNKRMNRGDVPLNLNATGLVTNAFMHTGDQALRDWVLEYLQAWEERTSRNGGIIPDNVGLSGEIGEYNDGKWWGGYYGWRWPHGFKTIIEGVTNACMNAVLLTGDFKKLDLARSQLDMNWSLRREENGKWVVPNKRFDAGWTDWKGAQPRFSIYLWTTSMADEDLERIERIPKDHDWDEVIVPTVSGKDHKTGRETKHYIGNTQPWYRYIRGENPNYPEQILSANMELIAQQLERMRSEEGDPRNWSNLYSEGNFSSIHAWQEVCPIYFEGLVQLTLGGPMHISHGGLQHGRVRYYDGAKRRPGLPSGVSALVERLEADSVTLQLVNTNQFEEKNVIVQAGTFGEHQFTTAEIISASGQVEVEERVSVEGKWLAVRLPAGRSIKLRIGMERYVNPPSYDMPWPNLSATDPLLSGRQ</sequence>
<evidence type="ECO:0000313" key="2">
    <source>
        <dbReference type="Proteomes" id="UP001304650"/>
    </source>
</evidence>
<name>A0AA96LQE3_9BACL</name>
<dbReference type="InterPro" id="IPR058347">
    <property type="entry name" value="DUF8034"/>
</dbReference>
<organism evidence="1 2">
    <name type="scientific">Paenibacillus roseopurpureus</name>
    <dbReference type="NCBI Taxonomy" id="2918901"/>
    <lineage>
        <taxon>Bacteria</taxon>
        <taxon>Bacillati</taxon>
        <taxon>Bacillota</taxon>
        <taxon>Bacilli</taxon>
        <taxon>Bacillales</taxon>
        <taxon>Paenibacillaceae</taxon>
        <taxon>Paenibacillus</taxon>
    </lineage>
</organism>
<protein>
    <submittedName>
        <fullName evidence="1">Uncharacterized protein</fullName>
    </submittedName>
</protein>
<dbReference type="KEGG" id="proo:MJB10_17760"/>
<evidence type="ECO:0000313" key="1">
    <source>
        <dbReference type="EMBL" id="WNR42955.1"/>
    </source>
</evidence>